<evidence type="ECO:0000313" key="19">
    <source>
        <dbReference type="Proteomes" id="UP000821853"/>
    </source>
</evidence>
<dbReference type="PANTHER" id="PTHR13812">
    <property type="entry name" value="KETIMINE REDUCTASE MU-CRYSTALLIN"/>
    <property type="match status" value="1"/>
</dbReference>
<evidence type="ECO:0000256" key="10">
    <source>
        <dbReference type="ARBA" id="ARBA00093248"/>
    </source>
</evidence>
<proteinExistence type="inferred from homology"/>
<reference evidence="18 19" key="1">
    <citation type="journal article" date="2020" name="Cell">
        <title>Large-Scale Comparative Analyses of Tick Genomes Elucidate Their Genetic Diversity and Vector Capacities.</title>
        <authorList>
            <consortium name="Tick Genome and Microbiome Consortium (TIGMIC)"/>
            <person name="Jia N."/>
            <person name="Wang J."/>
            <person name="Shi W."/>
            <person name="Du L."/>
            <person name="Sun Y."/>
            <person name="Zhan W."/>
            <person name="Jiang J.F."/>
            <person name="Wang Q."/>
            <person name="Zhang B."/>
            <person name="Ji P."/>
            <person name="Bell-Sakyi L."/>
            <person name="Cui X.M."/>
            <person name="Yuan T.T."/>
            <person name="Jiang B.G."/>
            <person name="Yang W.F."/>
            <person name="Lam T.T."/>
            <person name="Chang Q.C."/>
            <person name="Ding S.J."/>
            <person name="Wang X.J."/>
            <person name="Zhu J.G."/>
            <person name="Ruan X.D."/>
            <person name="Zhao L."/>
            <person name="Wei J.T."/>
            <person name="Ye R.Z."/>
            <person name="Que T.C."/>
            <person name="Du C.H."/>
            <person name="Zhou Y.H."/>
            <person name="Cheng J.X."/>
            <person name="Dai P.F."/>
            <person name="Guo W.B."/>
            <person name="Han X.H."/>
            <person name="Huang E.J."/>
            <person name="Li L.F."/>
            <person name="Wei W."/>
            <person name="Gao Y.C."/>
            <person name="Liu J.Z."/>
            <person name="Shao H.Z."/>
            <person name="Wang X."/>
            <person name="Wang C.C."/>
            <person name="Yang T.C."/>
            <person name="Huo Q.B."/>
            <person name="Li W."/>
            <person name="Chen H.Y."/>
            <person name="Chen S.E."/>
            <person name="Zhou L.G."/>
            <person name="Ni X.B."/>
            <person name="Tian J.H."/>
            <person name="Sheng Y."/>
            <person name="Liu T."/>
            <person name="Pan Y.S."/>
            <person name="Xia L.Y."/>
            <person name="Li J."/>
            <person name="Zhao F."/>
            <person name="Cao W.C."/>
        </authorList>
    </citation>
    <scope>NUCLEOTIDE SEQUENCE [LARGE SCALE GENOMIC DNA]</scope>
    <source>
        <strain evidence="18">HaeL-2018</strain>
    </source>
</reference>
<evidence type="ECO:0000256" key="17">
    <source>
        <dbReference type="ARBA" id="ARBA00093650"/>
    </source>
</evidence>
<dbReference type="EC" id="1.5.1.25" evidence="2"/>
<keyword evidence="19" id="KW-1185">Reference proteome</keyword>
<evidence type="ECO:0000256" key="15">
    <source>
        <dbReference type="ARBA" id="ARBA00093567"/>
    </source>
</evidence>
<evidence type="ECO:0000256" key="11">
    <source>
        <dbReference type="ARBA" id="ARBA00093250"/>
    </source>
</evidence>
<dbReference type="AlphaFoldDB" id="A0A9J6GD30"/>
<comment type="similarity">
    <text evidence="1">Belongs to the ornithine cyclodeaminase/mu-crystallin family.</text>
</comment>
<dbReference type="Pfam" id="PF02423">
    <property type="entry name" value="OCD_Mu_crystall"/>
    <property type="match status" value="1"/>
</dbReference>
<comment type="subunit">
    <text evidence="15">Homodimer. Binds the thyroid hormone triiodothyronine (T3); T3 binding inhibits enzymatic activity.</text>
</comment>
<comment type="catalytic activity">
    <reaction evidence="6">
        <text>Delta(2)-thiazoline-2-carboxylate + NADPH + 2 H(+) = L-thiazolidine-2-carboxylate + NADP(+)</text>
        <dbReference type="Rhea" id="RHEA:68072"/>
        <dbReference type="ChEBI" id="CHEBI:15378"/>
        <dbReference type="ChEBI" id="CHEBI:57783"/>
        <dbReference type="ChEBI" id="CHEBI:58349"/>
        <dbReference type="ChEBI" id="CHEBI:176895"/>
        <dbReference type="ChEBI" id="CHEBI:176896"/>
    </reaction>
    <physiologicalReaction direction="left-to-right" evidence="6">
        <dbReference type="Rhea" id="RHEA:68073"/>
    </physiologicalReaction>
</comment>
<sequence length="184" mass="19480">MPAYSAYGDTLATKVITYYPGNLALPSIQGVVLLFHAASGALKCIMDAVEITAYRTAAASAVATKCPFSSQYLASENPKILAVLGAGTQAKIHVVVLTTVFHFEQVRIWNHRAASATSLVVELAAHGIAARYDPSPEEAVRDADVIVTATASPTPILQADWLKKGAHVNGIHGYCSLLYIGSVR</sequence>
<dbReference type="OMA" id="INXMAVE"/>
<comment type="catalytic activity">
    <reaction evidence="14">
        <text>L-pipecolate + NADP(+) = Delta(1)-piperideine-2-carboxylate + NADPH + H(+)</text>
        <dbReference type="Rhea" id="RHEA:12524"/>
        <dbReference type="ChEBI" id="CHEBI:15378"/>
        <dbReference type="ChEBI" id="CHEBI:57783"/>
        <dbReference type="ChEBI" id="CHEBI:58349"/>
        <dbReference type="ChEBI" id="CHEBI:61185"/>
        <dbReference type="ChEBI" id="CHEBI:77631"/>
        <dbReference type="EC" id="1.5.1.1"/>
    </reaction>
    <physiologicalReaction direction="right-to-left" evidence="14">
        <dbReference type="Rhea" id="RHEA:12526"/>
    </physiologicalReaction>
</comment>
<evidence type="ECO:0000256" key="5">
    <source>
        <dbReference type="ARBA" id="ARBA00093190"/>
    </source>
</evidence>
<dbReference type="InterPro" id="IPR003462">
    <property type="entry name" value="ODC_Mu_crystall"/>
</dbReference>
<comment type="catalytic activity">
    <reaction evidence="7">
        <text>L-proline + NADP(+) = 1-pyrroline-2-carboxylate + NADPH + H(+)</text>
        <dbReference type="Rhea" id="RHEA:20317"/>
        <dbReference type="ChEBI" id="CHEBI:15378"/>
        <dbReference type="ChEBI" id="CHEBI:39785"/>
        <dbReference type="ChEBI" id="CHEBI:57783"/>
        <dbReference type="ChEBI" id="CHEBI:58349"/>
        <dbReference type="ChEBI" id="CHEBI:60039"/>
        <dbReference type="EC" id="1.5.1.1"/>
    </reaction>
    <physiologicalReaction direction="right-to-left" evidence="7">
        <dbReference type="Rhea" id="RHEA:20319"/>
    </physiologicalReaction>
</comment>
<accession>A0A9J6GD30</accession>
<comment type="caution">
    <text evidence="18">The sequence shown here is derived from an EMBL/GenBank/DDBJ whole genome shotgun (WGS) entry which is preliminary data.</text>
</comment>
<comment type="catalytic activity">
    <reaction evidence="10">
        <text>(R)-lanthionine ketimine + NADPH + 2 H(+) = (3R,5R)-1,4-thiomorpholine-3,5-dicarboxylate + NADP(+)</text>
        <dbReference type="Rhea" id="RHEA:68040"/>
        <dbReference type="ChEBI" id="CHEBI:15378"/>
        <dbReference type="ChEBI" id="CHEBI:57783"/>
        <dbReference type="ChEBI" id="CHEBI:58349"/>
        <dbReference type="ChEBI" id="CHEBI:176891"/>
        <dbReference type="ChEBI" id="CHEBI:176892"/>
    </reaction>
    <physiologicalReaction direction="left-to-right" evidence="10">
        <dbReference type="Rhea" id="RHEA:68041"/>
    </physiologicalReaction>
</comment>
<evidence type="ECO:0000256" key="8">
    <source>
        <dbReference type="ARBA" id="ARBA00093226"/>
    </source>
</evidence>
<dbReference type="Proteomes" id="UP000821853">
    <property type="component" value="Chromosome 4"/>
</dbReference>
<comment type="catalytic activity">
    <reaction evidence="12">
        <text>(3R)-1,4-thiomorpholine-3-carboxylate + NADP(+) = 3,4-dehydrothiomorpholine-3-carboxylate + NADPH + 2 H(+)</text>
        <dbReference type="Rhea" id="RHEA:12500"/>
        <dbReference type="ChEBI" id="CHEBI:15378"/>
        <dbReference type="ChEBI" id="CHEBI:57783"/>
        <dbReference type="ChEBI" id="CHEBI:58349"/>
        <dbReference type="ChEBI" id="CHEBI:58517"/>
        <dbReference type="ChEBI" id="CHEBI:176873"/>
        <dbReference type="EC" id="1.5.1.25"/>
    </reaction>
    <physiologicalReaction direction="right-to-left" evidence="12">
        <dbReference type="Rhea" id="RHEA:12502"/>
    </physiologicalReaction>
</comment>
<comment type="catalytic activity">
    <reaction evidence="9">
        <text>(S)-cystathionine ketimine + NADPH + 2 H(+) = (3R,5S)-2,3,5,6,7-pentahydro-1,4-thiazepine-3,5-dicarboxylate + NADP(+)</text>
        <dbReference type="Rhea" id="RHEA:68036"/>
        <dbReference type="ChEBI" id="CHEBI:15378"/>
        <dbReference type="ChEBI" id="CHEBI:57783"/>
        <dbReference type="ChEBI" id="CHEBI:58349"/>
        <dbReference type="ChEBI" id="CHEBI:176808"/>
        <dbReference type="ChEBI" id="CHEBI:176810"/>
    </reaction>
    <physiologicalReaction direction="left-to-right" evidence="9">
        <dbReference type="Rhea" id="RHEA:68037"/>
    </physiologicalReaction>
</comment>
<dbReference type="OrthoDB" id="41492at2759"/>
<dbReference type="Gene3D" id="3.40.50.720">
    <property type="entry name" value="NAD(P)-binding Rossmann-like Domain"/>
    <property type="match status" value="1"/>
</dbReference>
<dbReference type="GO" id="GO:0047127">
    <property type="term" value="F:thiomorpholine-carboxylate dehydrogenase activity"/>
    <property type="evidence" value="ECO:0007669"/>
    <property type="project" value="UniProtKB-EC"/>
</dbReference>
<dbReference type="Gene3D" id="3.30.1780.10">
    <property type="entry name" value="ornithine cyclodeaminase, domain 1"/>
    <property type="match status" value="1"/>
</dbReference>
<comment type="catalytic activity">
    <reaction evidence="5">
        <text>L-pipecolate + NAD(+) = Delta(1)-piperideine-2-carboxylate + NADH + H(+)</text>
        <dbReference type="Rhea" id="RHEA:30807"/>
        <dbReference type="ChEBI" id="CHEBI:15378"/>
        <dbReference type="ChEBI" id="CHEBI:57540"/>
        <dbReference type="ChEBI" id="CHEBI:57945"/>
        <dbReference type="ChEBI" id="CHEBI:61185"/>
        <dbReference type="ChEBI" id="CHEBI:77631"/>
        <dbReference type="EC" id="1.5.1.1"/>
    </reaction>
    <physiologicalReaction direction="right-to-left" evidence="5">
        <dbReference type="Rhea" id="RHEA:30809"/>
    </physiologicalReaction>
</comment>
<evidence type="ECO:0000256" key="4">
    <source>
        <dbReference type="ARBA" id="ARBA00033420"/>
    </source>
</evidence>
<dbReference type="SUPFAM" id="SSF51735">
    <property type="entry name" value="NAD(P)-binding Rossmann-fold domains"/>
    <property type="match status" value="1"/>
</dbReference>
<comment type="catalytic activity">
    <reaction evidence="11">
        <text>(S)-cystathionine ketimine + NADH + 2 H(+) = (3R,5S)-2,3,5,6,7-pentahydro-1,4-thiazepine-3,5-dicarboxylate + NAD(+)</text>
        <dbReference type="Rhea" id="RHEA:68032"/>
        <dbReference type="ChEBI" id="CHEBI:15378"/>
        <dbReference type="ChEBI" id="CHEBI:57540"/>
        <dbReference type="ChEBI" id="CHEBI:57945"/>
        <dbReference type="ChEBI" id="CHEBI:176808"/>
        <dbReference type="ChEBI" id="CHEBI:176810"/>
    </reaction>
    <physiologicalReaction direction="left-to-right" evidence="11">
        <dbReference type="Rhea" id="RHEA:68033"/>
    </physiologicalReaction>
</comment>
<dbReference type="GO" id="GO:0005737">
    <property type="term" value="C:cytoplasm"/>
    <property type="evidence" value="ECO:0007669"/>
    <property type="project" value="TreeGrafter"/>
</dbReference>
<protein>
    <recommendedName>
        <fullName evidence="3">Ketimine reductase mu-crystallin</fullName>
        <ecNumber evidence="16">1.5.1.1</ecNumber>
        <ecNumber evidence="2">1.5.1.25</ecNumber>
    </recommendedName>
    <alternativeName>
        <fullName evidence="17">1-piperideine-2-carboxylate/1-pyrroline-2-carboxylate reductase</fullName>
    </alternativeName>
    <alternativeName>
        <fullName evidence="4">NADP-regulated thyroid-hormone-binding protein</fullName>
    </alternativeName>
</protein>
<dbReference type="InterPro" id="IPR023401">
    <property type="entry name" value="ODC_N"/>
</dbReference>
<name>A0A9J6GD30_HAELO</name>
<evidence type="ECO:0000313" key="18">
    <source>
        <dbReference type="EMBL" id="KAH9373274.1"/>
    </source>
</evidence>
<dbReference type="EMBL" id="JABSTR010000006">
    <property type="protein sequence ID" value="KAH9373274.1"/>
    <property type="molecule type" value="Genomic_DNA"/>
</dbReference>
<dbReference type="GO" id="GO:0050241">
    <property type="term" value="F:pyrroline-2-carboxylate reductase activity"/>
    <property type="evidence" value="ECO:0007669"/>
    <property type="project" value="UniProtKB-EC"/>
</dbReference>
<evidence type="ECO:0000256" key="9">
    <source>
        <dbReference type="ARBA" id="ARBA00093227"/>
    </source>
</evidence>
<dbReference type="EC" id="1.5.1.1" evidence="16"/>
<dbReference type="InterPro" id="IPR036291">
    <property type="entry name" value="NAD(P)-bd_dom_sf"/>
</dbReference>
<gene>
    <name evidence="18" type="ORF">HPB48_005019</name>
</gene>
<evidence type="ECO:0000256" key="1">
    <source>
        <dbReference type="ARBA" id="ARBA00008903"/>
    </source>
</evidence>
<comment type="catalytic activity">
    <reaction evidence="8">
        <text>(3R)-1,4-thiomorpholine-3-carboxylate + NAD(+) = 3,4-dehydrothiomorpholine-3-carboxylate + NADH + 2 H(+)</text>
        <dbReference type="Rhea" id="RHEA:12504"/>
        <dbReference type="ChEBI" id="CHEBI:15378"/>
        <dbReference type="ChEBI" id="CHEBI:57540"/>
        <dbReference type="ChEBI" id="CHEBI:57945"/>
        <dbReference type="ChEBI" id="CHEBI:58517"/>
        <dbReference type="ChEBI" id="CHEBI:176873"/>
        <dbReference type="EC" id="1.5.1.25"/>
    </reaction>
    <physiologicalReaction direction="right-to-left" evidence="8">
        <dbReference type="Rhea" id="RHEA:12506"/>
    </physiologicalReaction>
</comment>
<evidence type="ECO:0000256" key="6">
    <source>
        <dbReference type="ARBA" id="ARBA00093197"/>
    </source>
</evidence>
<evidence type="ECO:0000256" key="7">
    <source>
        <dbReference type="ARBA" id="ARBA00093203"/>
    </source>
</evidence>
<comment type="catalytic activity">
    <reaction evidence="13">
        <text>L-proline + NAD(+) = 1-pyrroline-2-carboxylate + NADH + H(+)</text>
        <dbReference type="Rhea" id="RHEA:20321"/>
        <dbReference type="ChEBI" id="CHEBI:15378"/>
        <dbReference type="ChEBI" id="CHEBI:39785"/>
        <dbReference type="ChEBI" id="CHEBI:57540"/>
        <dbReference type="ChEBI" id="CHEBI:57945"/>
        <dbReference type="ChEBI" id="CHEBI:60039"/>
        <dbReference type="EC" id="1.5.1.1"/>
    </reaction>
    <physiologicalReaction direction="right-to-left" evidence="13">
        <dbReference type="Rhea" id="RHEA:20323"/>
    </physiologicalReaction>
</comment>
<evidence type="ECO:0000256" key="12">
    <source>
        <dbReference type="ARBA" id="ARBA00093263"/>
    </source>
</evidence>
<organism evidence="18 19">
    <name type="scientific">Haemaphysalis longicornis</name>
    <name type="common">Bush tick</name>
    <dbReference type="NCBI Taxonomy" id="44386"/>
    <lineage>
        <taxon>Eukaryota</taxon>
        <taxon>Metazoa</taxon>
        <taxon>Ecdysozoa</taxon>
        <taxon>Arthropoda</taxon>
        <taxon>Chelicerata</taxon>
        <taxon>Arachnida</taxon>
        <taxon>Acari</taxon>
        <taxon>Parasitiformes</taxon>
        <taxon>Ixodida</taxon>
        <taxon>Ixodoidea</taxon>
        <taxon>Ixodidae</taxon>
        <taxon>Haemaphysalinae</taxon>
        <taxon>Haemaphysalis</taxon>
    </lineage>
</organism>
<evidence type="ECO:0000256" key="16">
    <source>
        <dbReference type="ARBA" id="ARBA00093598"/>
    </source>
</evidence>
<evidence type="ECO:0000256" key="13">
    <source>
        <dbReference type="ARBA" id="ARBA00093264"/>
    </source>
</evidence>
<dbReference type="VEuPathDB" id="VectorBase:HLOH_062499"/>
<dbReference type="PANTHER" id="PTHR13812:SF19">
    <property type="entry name" value="KETIMINE REDUCTASE MU-CRYSTALLIN"/>
    <property type="match status" value="1"/>
</dbReference>
<evidence type="ECO:0000256" key="14">
    <source>
        <dbReference type="ARBA" id="ARBA00093273"/>
    </source>
</evidence>
<evidence type="ECO:0000256" key="2">
    <source>
        <dbReference type="ARBA" id="ARBA00012883"/>
    </source>
</evidence>
<evidence type="ECO:0000256" key="3">
    <source>
        <dbReference type="ARBA" id="ARBA00015173"/>
    </source>
</evidence>
<dbReference type="GO" id="GO:0042562">
    <property type="term" value="F:hormone binding"/>
    <property type="evidence" value="ECO:0007669"/>
    <property type="project" value="TreeGrafter"/>
</dbReference>